<dbReference type="Gene3D" id="3.90.1150.10">
    <property type="entry name" value="Aspartate Aminotransferase, domain 1"/>
    <property type="match status" value="1"/>
</dbReference>
<dbReference type="GO" id="GO:0030170">
    <property type="term" value="F:pyridoxal phosphate binding"/>
    <property type="evidence" value="ECO:0007669"/>
    <property type="project" value="InterPro"/>
</dbReference>
<comment type="similarity">
    <text evidence="2">Belongs to the class-II pyridoxal-phosphate-dependent aminotransferase family. BioF subfamily.</text>
</comment>
<dbReference type="SUPFAM" id="SSF53383">
    <property type="entry name" value="PLP-dependent transferases"/>
    <property type="match status" value="1"/>
</dbReference>
<dbReference type="InterPro" id="IPR015424">
    <property type="entry name" value="PyrdxlP-dep_Trfase"/>
</dbReference>
<evidence type="ECO:0000256" key="6">
    <source>
        <dbReference type="SAM" id="MobiDB-lite"/>
    </source>
</evidence>
<evidence type="ECO:0000313" key="8">
    <source>
        <dbReference type="EMBL" id="KLO17384.1"/>
    </source>
</evidence>
<dbReference type="EMBL" id="KQ085905">
    <property type="protein sequence ID" value="KLO17384.1"/>
    <property type="molecule type" value="Genomic_DNA"/>
</dbReference>
<feature type="compositionally biased region" description="Low complexity" evidence="6">
    <location>
        <begin position="10"/>
        <end position="22"/>
    </location>
</feature>
<name>A0A0H2S057_9AGAM</name>
<dbReference type="InParanoid" id="A0A0H2S057"/>
<dbReference type="Proteomes" id="UP000053477">
    <property type="component" value="Unassembled WGS sequence"/>
</dbReference>
<dbReference type="GO" id="GO:0009102">
    <property type="term" value="P:biotin biosynthetic process"/>
    <property type="evidence" value="ECO:0007669"/>
    <property type="project" value="TreeGrafter"/>
</dbReference>
<dbReference type="InterPro" id="IPR050087">
    <property type="entry name" value="AON_synthase_class-II"/>
</dbReference>
<feature type="region of interest" description="Disordered" evidence="6">
    <location>
        <begin position="1"/>
        <end position="36"/>
    </location>
</feature>
<protein>
    <submittedName>
        <fullName evidence="8">PLP-dependent transferase</fullName>
    </submittedName>
</protein>
<evidence type="ECO:0000259" key="7">
    <source>
        <dbReference type="Pfam" id="PF00155"/>
    </source>
</evidence>
<feature type="domain" description="Aminotransferase class I/classII large" evidence="7">
    <location>
        <begin position="37"/>
        <end position="417"/>
    </location>
</feature>
<dbReference type="InterPro" id="IPR004839">
    <property type="entry name" value="Aminotransferase_I/II_large"/>
</dbReference>
<evidence type="ECO:0000256" key="4">
    <source>
        <dbReference type="ARBA" id="ARBA00022898"/>
    </source>
</evidence>
<dbReference type="PROSITE" id="PS00599">
    <property type="entry name" value="AA_TRANSFER_CLASS_2"/>
    <property type="match status" value="1"/>
</dbReference>
<comment type="cofactor">
    <cofactor evidence="1 5">
        <name>pyridoxal 5'-phosphate</name>
        <dbReference type="ChEBI" id="CHEBI:597326"/>
    </cofactor>
</comment>
<reference evidence="8 9" key="1">
    <citation type="submission" date="2015-04" db="EMBL/GenBank/DDBJ databases">
        <title>Complete genome sequence of Schizopora paradoxa KUC8140, a cosmopolitan wood degrader in East Asia.</title>
        <authorList>
            <consortium name="DOE Joint Genome Institute"/>
            <person name="Min B."/>
            <person name="Park H."/>
            <person name="Jang Y."/>
            <person name="Kim J.-J."/>
            <person name="Kim K.H."/>
            <person name="Pangilinan J."/>
            <person name="Lipzen A."/>
            <person name="Riley R."/>
            <person name="Grigoriev I.V."/>
            <person name="Spatafora J.W."/>
            <person name="Choi I.-G."/>
        </authorList>
    </citation>
    <scope>NUCLEOTIDE SEQUENCE [LARGE SCALE GENOMIC DNA]</scope>
    <source>
        <strain evidence="8 9">KUC8140</strain>
    </source>
</reference>
<evidence type="ECO:0000256" key="2">
    <source>
        <dbReference type="ARBA" id="ARBA00010008"/>
    </source>
</evidence>
<sequence length="445" mass="49060">MSLEKKLEASLQSRQQRQILRSLPPPTSSNPHEDDRQLIDFTSNDYLSLTSYEPLRRRFLEKLNDSRDVLGSGGSRLLVNGAGHHELETRLATFFDSPDALLFNSGFDANVGFFTCVPQEGDVVVYDEYIHASVHDGIRASRARGEDYHGSFTHNSVESLRNVLLRFIDAMPGLKSGDSNVIVAVETLYSMDGTFAPLEDIVDLVETLFPAGNGYVVVDEAHATGLYGRDGRGLVSHFGLEKRVFARLHTFGKALGSSGAVILTSPLVKAYLLNYARSLIYTTSLSAASVVAINCSFDLLEDGTSSKLAQSLEELINYTLELLRSCLEPFPRTLVSLPETLRSPPVSRIYPNTKHLLSPIIPLMTSAPRPLSARLREKGLNARPITWPTVPKGMDRVRVCLHAGNTKEHVESLVHGIVEWATQESERCRAQSDSKIGAVPLESKL</sequence>
<dbReference type="Pfam" id="PF00155">
    <property type="entry name" value="Aminotran_1_2"/>
    <property type="match status" value="1"/>
</dbReference>
<evidence type="ECO:0000256" key="3">
    <source>
        <dbReference type="ARBA" id="ARBA00022679"/>
    </source>
</evidence>
<gene>
    <name evidence="8" type="ORF">SCHPADRAFT_937084</name>
</gene>
<dbReference type="GO" id="GO:0016740">
    <property type="term" value="F:transferase activity"/>
    <property type="evidence" value="ECO:0007669"/>
    <property type="project" value="UniProtKB-KW"/>
</dbReference>
<dbReference type="InterPro" id="IPR015422">
    <property type="entry name" value="PyrdxlP-dep_Trfase_small"/>
</dbReference>
<dbReference type="PANTHER" id="PTHR13693:SF77">
    <property type="entry name" value="8-AMINO-7-OXONONANOATE SYNTHASE"/>
    <property type="match status" value="1"/>
</dbReference>
<keyword evidence="4 5" id="KW-0663">Pyridoxal phosphate</keyword>
<proteinExistence type="inferred from homology"/>
<dbReference type="Gene3D" id="3.40.640.10">
    <property type="entry name" value="Type I PLP-dependent aspartate aminotransferase-like (Major domain)"/>
    <property type="match status" value="1"/>
</dbReference>
<evidence type="ECO:0000256" key="5">
    <source>
        <dbReference type="RuleBase" id="RU003693"/>
    </source>
</evidence>
<evidence type="ECO:0000313" key="9">
    <source>
        <dbReference type="Proteomes" id="UP000053477"/>
    </source>
</evidence>
<evidence type="ECO:0000256" key="1">
    <source>
        <dbReference type="ARBA" id="ARBA00001933"/>
    </source>
</evidence>
<dbReference type="AlphaFoldDB" id="A0A0H2S057"/>
<organism evidence="8 9">
    <name type="scientific">Schizopora paradoxa</name>
    <dbReference type="NCBI Taxonomy" id="27342"/>
    <lineage>
        <taxon>Eukaryota</taxon>
        <taxon>Fungi</taxon>
        <taxon>Dikarya</taxon>
        <taxon>Basidiomycota</taxon>
        <taxon>Agaricomycotina</taxon>
        <taxon>Agaricomycetes</taxon>
        <taxon>Hymenochaetales</taxon>
        <taxon>Schizoporaceae</taxon>
        <taxon>Schizopora</taxon>
    </lineage>
</organism>
<dbReference type="OrthoDB" id="2382073at2759"/>
<dbReference type="InterPro" id="IPR015421">
    <property type="entry name" value="PyrdxlP-dep_Trfase_major"/>
</dbReference>
<accession>A0A0H2S057</accession>
<dbReference type="STRING" id="27342.A0A0H2S057"/>
<keyword evidence="3 8" id="KW-0808">Transferase</keyword>
<keyword evidence="9" id="KW-1185">Reference proteome</keyword>
<dbReference type="PANTHER" id="PTHR13693">
    <property type="entry name" value="CLASS II AMINOTRANSFERASE/8-AMINO-7-OXONONANOATE SYNTHASE"/>
    <property type="match status" value="1"/>
</dbReference>
<dbReference type="InterPro" id="IPR001917">
    <property type="entry name" value="Aminotrans_II_pyridoxalP_BS"/>
</dbReference>